<feature type="domain" description="Peptidase S8/S53" evidence="4">
    <location>
        <begin position="3"/>
        <end position="221"/>
    </location>
</feature>
<keyword evidence="2" id="KW-0645">Protease</keyword>
<dbReference type="Gene3D" id="3.40.50.200">
    <property type="entry name" value="Peptidase S8/S53 domain"/>
    <property type="match status" value="1"/>
</dbReference>
<dbReference type="SUPFAM" id="SSF52743">
    <property type="entry name" value="Subtilisin-like"/>
    <property type="match status" value="1"/>
</dbReference>
<dbReference type="InterPro" id="IPR036852">
    <property type="entry name" value="Peptidase_S8/S53_dom_sf"/>
</dbReference>
<proteinExistence type="inferred from homology"/>
<dbReference type="AlphaFoldDB" id="A0A8H2ZMK1"/>
<dbReference type="PANTHER" id="PTHR43399">
    <property type="entry name" value="SUBTILISIN-RELATED"/>
    <property type="match status" value="1"/>
</dbReference>
<organism evidence="5 6">
    <name type="scientific">Sclerotinia trifoliorum</name>
    <dbReference type="NCBI Taxonomy" id="28548"/>
    <lineage>
        <taxon>Eukaryota</taxon>
        <taxon>Fungi</taxon>
        <taxon>Dikarya</taxon>
        <taxon>Ascomycota</taxon>
        <taxon>Pezizomycotina</taxon>
        <taxon>Leotiomycetes</taxon>
        <taxon>Helotiales</taxon>
        <taxon>Sclerotiniaceae</taxon>
        <taxon>Sclerotinia</taxon>
    </lineage>
</organism>
<keyword evidence="3" id="KW-0812">Transmembrane</keyword>
<dbReference type="InterPro" id="IPR000209">
    <property type="entry name" value="Peptidase_S8/S53_dom"/>
</dbReference>
<reference evidence="5" key="1">
    <citation type="submission" date="2020-10" db="EMBL/GenBank/DDBJ databases">
        <authorList>
            <person name="Kusch S."/>
        </authorList>
    </citation>
    <scope>NUCLEOTIDE SEQUENCE</scope>
    <source>
        <strain evidence="5">SwB9</strain>
    </source>
</reference>
<dbReference type="GO" id="GO:0004252">
    <property type="term" value="F:serine-type endopeptidase activity"/>
    <property type="evidence" value="ECO:0007669"/>
    <property type="project" value="UniProtKB-UniRule"/>
</dbReference>
<evidence type="ECO:0000259" key="4">
    <source>
        <dbReference type="Pfam" id="PF00082"/>
    </source>
</evidence>
<comment type="caution">
    <text evidence="5">The sequence shown here is derived from an EMBL/GenBank/DDBJ whole genome shotgun (WGS) entry which is preliminary data.</text>
</comment>
<protein>
    <submittedName>
        <fullName evidence="5">Beb5f8ce-0045-4c4b-a4ef-6b03b5f527a4</fullName>
    </submittedName>
</protein>
<feature type="active site" description="Charge relay system" evidence="2">
    <location>
        <position position="3"/>
    </location>
</feature>
<gene>
    <name evidence="5" type="ORF">SCLTRI_LOCUS4319</name>
</gene>
<comment type="similarity">
    <text evidence="1 2">Belongs to the peptidase S8 family.</text>
</comment>
<feature type="active site" description="Charge relay system" evidence="2">
    <location>
        <position position="43"/>
    </location>
</feature>
<keyword evidence="3" id="KW-0472">Membrane</keyword>
<dbReference type="PROSITE" id="PS51892">
    <property type="entry name" value="SUBTILASE"/>
    <property type="match status" value="1"/>
</dbReference>
<keyword evidence="2" id="KW-0720">Serine protease</keyword>
<evidence type="ECO:0000256" key="3">
    <source>
        <dbReference type="SAM" id="Phobius"/>
    </source>
</evidence>
<dbReference type="InterPro" id="IPR051048">
    <property type="entry name" value="Peptidase_S8/S53_subtilisin"/>
</dbReference>
<dbReference type="EMBL" id="CAJHIA010000012">
    <property type="protein sequence ID" value="CAD6444527.1"/>
    <property type="molecule type" value="Genomic_DNA"/>
</dbReference>
<keyword evidence="3" id="KW-1133">Transmembrane helix</keyword>
<feature type="transmembrane region" description="Helical" evidence="3">
    <location>
        <begin position="208"/>
        <end position="229"/>
    </location>
</feature>
<dbReference type="Proteomes" id="UP000624404">
    <property type="component" value="Unassembled WGS sequence"/>
</dbReference>
<evidence type="ECO:0000313" key="5">
    <source>
        <dbReference type="EMBL" id="CAD6444527.1"/>
    </source>
</evidence>
<dbReference type="OrthoDB" id="5386278at2759"/>
<keyword evidence="6" id="KW-1185">Reference proteome</keyword>
<dbReference type="PANTHER" id="PTHR43399:SF4">
    <property type="entry name" value="CELL WALL-ASSOCIATED PROTEASE"/>
    <property type="match status" value="1"/>
</dbReference>
<evidence type="ECO:0000256" key="2">
    <source>
        <dbReference type="PROSITE-ProRule" id="PRU01240"/>
    </source>
</evidence>
<name>A0A8H2ZMK1_9HELO</name>
<dbReference type="GO" id="GO:0006508">
    <property type="term" value="P:proteolysis"/>
    <property type="evidence" value="ECO:0007669"/>
    <property type="project" value="UniProtKB-KW"/>
</dbReference>
<keyword evidence="2" id="KW-0378">Hydrolase</keyword>
<evidence type="ECO:0000256" key="1">
    <source>
        <dbReference type="ARBA" id="ARBA00011073"/>
    </source>
</evidence>
<accession>A0A8H2ZMK1</accession>
<dbReference type="CDD" id="cd07491">
    <property type="entry name" value="Peptidases_S8_7"/>
    <property type="match status" value="1"/>
</dbReference>
<dbReference type="Pfam" id="PF00082">
    <property type="entry name" value="Peptidase_S8"/>
    <property type="match status" value="1"/>
</dbReference>
<evidence type="ECO:0000313" key="6">
    <source>
        <dbReference type="Proteomes" id="UP000624404"/>
    </source>
</evidence>
<feature type="active site" description="Charge relay system" evidence="2">
    <location>
        <position position="207"/>
    </location>
</feature>
<sequence length="314" mass="34483">MSDDGVNLLEPRLRDKISGGQTFDYGDNGANRMRPHWVSERGHGTVMAKNITRICPMAKIYVIKLETHFDHKEQKARIGARSAADAIDAAVDKKVQIISMSWTVKQPDSNSEEKEKFDAAVRRAVSAGILLFCSAADKGLHQDNDYPAASNPVSIFKIGAAKANGNVWDWVPSIKSLDFIIPGYEVAEKASLGDDPAKSFQPQTGSSIATALGVGLAALVICCVQLAAIHTEMTREVNKLDAPTALTLHDLQNVKNHENMKTALQNIGTSVESEHNFIEVWKLFDRATKDMKGSEKMEQLRVIMSLASKFRVYG</sequence>